<keyword evidence="3" id="KW-0520">NAD</keyword>
<dbReference type="GO" id="GO:0016491">
    <property type="term" value="F:oxidoreductase activity"/>
    <property type="evidence" value="ECO:0007669"/>
    <property type="project" value="UniProtKB-KW"/>
</dbReference>
<sequence length="292" mass="31227">MRVLVTGGSGRLGQWTIRDLLAHGHEVTNADRRRAADGDATAARFIETDLGDVGQVAGAMQGHDAVVHLGAIPSPYGHADEVVFANNTQATFAVLQAASLLGLRRAAIASSVSAYGMAWTPKPFGARYAPLDEAHPLLIHDPYGLTKEVDERTAEMVHRRTGIQIAALRFHWVALPEELAGAAAGARKHPAGVADNLWGYVDVRDAATACRLAIEADGFGYAAFNIVAADSLGADPTEDLIRRHLPETEIRAPIPGTASAFAIERAARLLGWRPRHSWRDTVDAAPEDGERS</sequence>
<gene>
    <name evidence="5" type="ORF">AVDCRST_MAG73-2812</name>
</gene>
<evidence type="ECO:0000313" key="5">
    <source>
        <dbReference type="EMBL" id="CAA9550354.1"/>
    </source>
</evidence>
<dbReference type="Pfam" id="PF01370">
    <property type="entry name" value="Epimerase"/>
    <property type="match status" value="1"/>
</dbReference>
<dbReference type="EC" id="5.1.3.2" evidence="5"/>
<proteinExistence type="inferred from homology"/>
<evidence type="ECO:0000256" key="2">
    <source>
        <dbReference type="ARBA" id="ARBA00023002"/>
    </source>
</evidence>
<dbReference type="InterPro" id="IPR036291">
    <property type="entry name" value="NAD(P)-bd_dom_sf"/>
</dbReference>
<dbReference type="AlphaFoldDB" id="A0A6J4UII0"/>
<evidence type="ECO:0000259" key="4">
    <source>
        <dbReference type="Pfam" id="PF01370"/>
    </source>
</evidence>
<dbReference type="GO" id="GO:0003978">
    <property type="term" value="F:UDP-glucose 4-epimerase activity"/>
    <property type="evidence" value="ECO:0007669"/>
    <property type="project" value="UniProtKB-EC"/>
</dbReference>
<reference evidence="5" key="1">
    <citation type="submission" date="2020-02" db="EMBL/GenBank/DDBJ databases">
        <authorList>
            <person name="Meier V. D."/>
        </authorList>
    </citation>
    <scope>NUCLEOTIDE SEQUENCE</scope>
    <source>
        <strain evidence="5">AVDCRST_MAG73</strain>
    </source>
</reference>
<protein>
    <submittedName>
        <fullName evidence="5">UDP-glucose 4-epimerase</fullName>
        <ecNumber evidence="5">5.1.3.2</ecNumber>
    </submittedName>
</protein>
<name>A0A6J4UII0_9BACT</name>
<feature type="domain" description="NAD-dependent epimerase/dehydratase" evidence="4">
    <location>
        <begin position="3"/>
        <end position="226"/>
    </location>
</feature>
<comment type="similarity">
    <text evidence="1">Belongs to the NAD(P)-dependent epimerase/dehydratase family.</text>
</comment>
<keyword evidence="2" id="KW-0560">Oxidoreductase</keyword>
<evidence type="ECO:0000256" key="3">
    <source>
        <dbReference type="ARBA" id="ARBA00023027"/>
    </source>
</evidence>
<organism evidence="5">
    <name type="scientific">uncultured Thermomicrobiales bacterium</name>
    <dbReference type="NCBI Taxonomy" id="1645740"/>
    <lineage>
        <taxon>Bacteria</taxon>
        <taxon>Pseudomonadati</taxon>
        <taxon>Thermomicrobiota</taxon>
        <taxon>Thermomicrobia</taxon>
        <taxon>Thermomicrobiales</taxon>
        <taxon>environmental samples</taxon>
    </lineage>
</organism>
<keyword evidence="5" id="KW-0413">Isomerase</keyword>
<dbReference type="EMBL" id="CADCWE010000190">
    <property type="protein sequence ID" value="CAA9550354.1"/>
    <property type="molecule type" value="Genomic_DNA"/>
</dbReference>
<dbReference type="SUPFAM" id="SSF51735">
    <property type="entry name" value="NAD(P)-binding Rossmann-fold domains"/>
    <property type="match status" value="1"/>
</dbReference>
<dbReference type="PANTHER" id="PTHR43103">
    <property type="entry name" value="NUCLEOSIDE-DIPHOSPHATE-SUGAR EPIMERASE"/>
    <property type="match status" value="1"/>
</dbReference>
<accession>A0A6J4UII0</accession>
<dbReference type="PANTHER" id="PTHR43103:SF5">
    <property type="entry name" value="4-EPIMERASE, PUTATIVE (AFU_ORTHOLOGUE AFUA_7G00360)-RELATED"/>
    <property type="match status" value="1"/>
</dbReference>
<dbReference type="Gene3D" id="3.40.50.720">
    <property type="entry name" value="NAD(P)-binding Rossmann-like Domain"/>
    <property type="match status" value="1"/>
</dbReference>
<evidence type="ECO:0000256" key="1">
    <source>
        <dbReference type="ARBA" id="ARBA00007637"/>
    </source>
</evidence>
<dbReference type="InterPro" id="IPR001509">
    <property type="entry name" value="Epimerase_deHydtase"/>
</dbReference>